<organism evidence="2 3">
    <name type="scientific">Pleurodeles waltl</name>
    <name type="common">Iberian ribbed newt</name>
    <dbReference type="NCBI Taxonomy" id="8319"/>
    <lineage>
        <taxon>Eukaryota</taxon>
        <taxon>Metazoa</taxon>
        <taxon>Chordata</taxon>
        <taxon>Craniata</taxon>
        <taxon>Vertebrata</taxon>
        <taxon>Euteleostomi</taxon>
        <taxon>Amphibia</taxon>
        <taxon>Batrachia</taxon>
        <taxon>Caudata</taxon>
        <taxon>Salamandroidea</taxon>
        <taxon>Salamandridae</taxon>
        <taxon>Pleurodelinae</taxon>
        <taxon>Pleurodeles</taxon>
    </lineage>
</organism>
<protein>
    <submittedName>
        <fullName evidence="2">Uncharacterized protein</fullName>
    </submittedName>
</protein>
<dbReference type="Proteomes" id="UP001066276">
    <property type="component" value="Chromosome 12"/>
</dbReference>
<keyword evidence="3" id="KW-1185">Reference proteome</keyword>
<name>A0AAV7KTQ3_PLEWA</name>
<gene>
    <name evidence="2" type="ORF">NDU88_002272</name>
</gene>
<evidence type="ECO:0000313" key="2">
    <source>
        <dbReference type="EMBL" id="KAJ1082102.1"/>
    </source>
</evidence>
<feature type="region of interest" description="Disordered" evidence="1">
    <location>
        <begin position="1"/>
        <end position="73"/>
    </location>
</feature>
<sequence>MSAHARTWKRKEDSSSSVRRSLGVGMTPKLDASMPAGKAGLSINEKLKKGEGASRGKSTAARSKPASAPRCAGLENNKVHNSFCFFNEA</sequence>
<accession>A0AAV7KTQ3</accession>
<reference evidence="2" key="1">
    <citation type="journal article" date="2022" name="bioRxiv">
        <title>Sequencing and chromosome-scale assembly of the giantPleurodeles waltlgenome.</title>
        <authorList>
            <person name="Brown T."/>
            <person name="Elewa A."/>
            <person name="Iarovenko S."/>
            <person name="Subramanian E."/>
            <person name="Araus A.J."/>
            <person name="Petzold A."/>
            <person name="Susuki M."/>
            <person name="Suzuki K.-i.T."/>
            <person name="Hayashi T."/>
            <person name="Toyoda A."/>
            <person name="Oliveira C."/>
            <person name="Osipova E."/>
            <person name="Leigh N.D."/>
            <person name="Simon A."/>
            <person name="Yun M.H."/>
        </authorList>
    </citation>
    <scope>NUCLEOTIDE SEQUENCE</scope>
    <source>
        <strain evidence="2">20211129_DDA</strain>
        <tissue evidence="2">Liver</tissue>
    </source>
</reference>
<feature type="compositionally biased region" description="Basic and acidic residues" evidence="1">
    <location>
        <begin position="45"/>
        <end position="54"/>
    </location>
</feature>
<feature type="compositionally biased region" description="Low complexity" evidence="1">
    <location>
        <begin position="15"/>
        <end position="25"/>
    </location>
</feature>
<evidence type="ECO:0000313" key="3">
    <source>
        <dbReference type="Proteomes" id="UP001066276"/>
    </source>
</evidence>
<evidence type="ECO:0000256" key="1">
    <source>
        <dbReference type="SAM" id="MobiDB-lite"/>
    </source>
</evidence>
<dbReference type="AlphaFoldDB" id="A0AAV7KTQ3"/>
<comment type="caution">
    <text evidence="2">The sequence shown here is derived from an EMBL/GenBank/DDBJ whole genome shotgun (WGS) entry which is preliminary data.</text>
</comment>
<proteinExistence type="predicted"/>
<dbReference type="EMBL" id="JANPWB010000016">
    <property type="protein sequence ID" value="KAJ1082102.1"/>
    <property type="molecule type" value="Genomic_DNA"/>
</dbReference>